<proteinExistence type="evidence at protein level"/>
<feature type="compositionally biased region" description="Basic and acidic residues" evidence="5">
    <location>
        <begin position="322"/>
        <end position="335"/>
    </location>
</feature>
<keyword evidence="8" id="KW-1185">Reference proteome</keyword>
<keyword evidence="2" id="KW-0132">Cell division</keyword>
<dbReference type="CDD" id="cd23059">
    <property type="entry name" value="PDZ3_Par3-like"/>
    <property type="match status" value="1"/>
</dbReference>
<dbReference type="Pfam" id="PF12053">
    <property type="entry name" value="Par3_HAL_N_term"/>
    <property type="match status" value="1"/>
</dbReference>
<protein>
    <submittedName>
        <fullName evidence="7">PDZ domain-containing protein</fullName>
    </submittedName>
</protein>
<feature type="compositionally biased region" description="Basic and acidic residues" evidence="5">
    <location>
        <begin position="1030"/>
        <end position="1040"/>
    </location>
</feature>
<feature type="domain" description="PDZ" evidence="6">
    <location>
        <begin position="659"/>
        <end position="750"/>
    </location>
</feature>
<sequence>MSASSTSSSSTSCPEGGEPSGSCKSSDEGESTLKKRMQQYGIASGYANSSISTLDRSQYQSLPLNGTRRVTVQFGRMKIVVPWKESDQTVGQLADAALLRYKKARGMANEDRIHVHRLECASDGGILDMDDVLEEVFDLNYDQILAITDEANGGSTTPTYSQIQKQQHHYAQPLPYARKFDGGPSTPIASAFGSVTVNHQAHRAASPYNVGFARSNSRDFAPQPTHSKERRDSVVEVSSFDQIPQSGLRVSTPKPSRQSEDVIDGKPMNQPILRSSLRTEASGSRTEEATPVKQSRVTLSPEVEKKLAEQDERKSERRKHYDKNPGRFARGSDRKSRITDALLDARDRIADQLESQNPAEETKSQMIRVKIDQGPMPGTSLVTFPPIPEKSENEKQLGIEVNAVFDESSELPGTSEPTKLSSVQIMKIEDGGRIAKDGRIRVGDCIVAIDGKPVDQMSIIRVRASISDLAAVTSRPVTLIINRSLESFLEQESSAKPIQSALQQANTQYIGHTTVVELIKSSNGFGFTVTGRETAKGERLFYIGTVKPYGVALGHLKSGDRLLEINGTPTGQWTQSEIVEKLKETMVGEKIKFLVSRVSQSAIMSTSASSENKENEETLKVVEEEKIPQKLPLPALMTPPVPKDTPALSPSGASRFEIVIPFINGSSSAGLGVSLKARVSKKSNGSKVDCGIFIKNVMHGGAAFKEGGLRVDDRIVGVEDIDLEPLDNREAQAALAKKLKEVGMISSNVRLTISRYNECNPGQISRDLSRITVDASSPSPSSRMSSHTAPDSLLPSPATRGTSSSGADSSHSRQSSASSAVPAVPARLTERDSIVSDGTSRNDESELPDSADPFNREGLGRKSLSEKRGMGAAADPQHIKLFQDIKHQRQNSAPTSSTQKRSKSQPRSSSQRNYRSPMKLVDLPTTAAASASTNSQNLDDSDMLNRRSQSMESINRPVESILRGTGQIPTGSSSKVQFMQAASPDQHPFPPGAALLRLKNEESRSRDKSRRKSMGNPFSAMRNFFGFGSKSRDASPEKTPTESVQLRSVERPKSIIDERNNGSSERAPPPLPPHQSQRRGSGGNVFVDYGEPYGLIPQYPHNTSKIMATSAQNGIRLISYTKNQSSSPPPPPPAGGLSPLQLGNSKFYSSYREPSITQRPRLPDMSRTPTLSSTIDTRPIAITRVGAQSSMKTNTFTDNRVPAVIHRSTRRPMSTMDYQHLMRTMSVPEYHHKPPVEVSRKPVERCVVSIPPNTMKTSPTINKFPNNQRDINRVAVVDVVTPTTITCSTRGSRTLAVEQSAPLRSSSPRTDHRRYGSQPLRPSNEANRSSSSPSVVRRPRPLTVGDGALRVEPLPLDHHQLGSNMPRRRSMRMLDLENSMVDRPDSLFQDTAVGSARLRLQQTSGEKPTRHVVEEPAARRANTVAEIRDRLIVFPSTRFPIAASSMRVSSAAQPLANSVNLRSVSNNKINDNSAERISLRARKKLHREAVTRSEFFLPPSYSNENIKLFNSLLPPSTSSIMTTKTPSPTTPKN</sequence>
<dbReference type="PANTHER" id="PTHR16484">
    <property type="entry name" value="PARTITIONING DEFECTIVE 3 RELATED"/>
    <property type="match status" value="1"/>
</dbReference>
<keyword evidence="4" id="KW-0131">Cell cycle</keyword>
<reference evidence="7 8" key="1">
    <citation type="journal article" date="1998" name="Science">
        <title>Genome sequence of the nematode C. elegans: a platform for investigating biology.</title>
        <authorList>
            <consortium name="The C. elegans sequencing consortium"/>
            <person name="Sulson J.E."/>
            <person name="Waterston R."/>
        </authorList>
    </citation>
    <scope>NUCLEOTIDE SEQUENCE [LARGE SCALE GENOMIC DNA]</scope>
    <source>
        <strain evidence="7 8">Bristol N2</strain>
    </source>
</reference>
<dbReference type="ExpressionAtlas" id="U4PRH0">
    <property type="expression patterns" value="baseline and differential"/>
</dbReference>
<evidence type="ECO:0000259" key="6">
    <source>
        <dbReference type="PROSITE" id="PS50106"/>
    </source>
</evidence>
<dbReference type="HOGENOM" id="CLU_256330_0_0_1"/>
<dbReference type="InterPro" id="IPR052213">
    <property type="entry name" value="PAR3"/>
</dbReference>
<feature type="compositionally biased region" description="Low complexity" evidence="5">
    <location>
        <begin position="1"/>
        <end position="23"/>
    </location>
</feature>
<evidence type="ECO:0007829" key="10">
    <source>
        <dbReference type="PeptideAtlas" id="U4PRH0"/>
    </source>
</evidence>
<feature type="domain" description="PDZ" evidence="6">
    <location>
        <begin position="515"/>
        <end position="585"/>
    </location>
</feature>
<organism evidence="7 8">
    <name type="scientific">Caenorhabditis elegans</name>
    <dbReference type="NCBI Taxonomy" id="6239"/>
    <lineage>
        <taxon>Eukaryota</taxon>
        <taxon>Metazoa</taxon>
        <taxon>Ecdysozoa</taxon>
        <taxon>Nematoda</taxon>
        <taxon>Chromadorea</taxon>
        <taxon>Rhabditida</taxon>
        <taxon>Rhabditina</taxon>
        <taxon>Rhabditomorpha</taxon>
        <taxon>Rhabditoidea</taxon>
        <taxon>Rhabditidae</taxon>
        <taxon>Peloderinae</taxon>
        <taxon>Caenorhabditis</taxon>
    </lineage>
</organism>
<gene>
    <name evidence="7 9" type="primary">par-3</name>
    <name evidence="7" type="ORF">CELE_F54E7.3</name>
    <name evidence="9" type="ORF">F54E7.3</name>
</gene>
<name>U4PRH0_CAEEL</name>
<evidence type="ECO:0000256" key="2">
    <source>
        <dbReference type="ARBA" id="ARBA00022618"/>
    </source>
</evidence>
<dbReference type="RefSeq" id="NP_001293669.1">
    <property type="nucleotide sequence ID" value="NM_001306740.3"/>
</dbReference>
<feature type="compositionally biased region" description="Low complexity" evidence="5">
    <location>
        <begin position="776"/>
        <end position="786"/>
    </location>
</feature>
<dbReference type="SMART" id="SM00228">
    <property type="entry name" value="PDZ"/>
    <property type="match status" value="3"/>
</dbReference>
<dbReference type="PROSITE" id="PS50106">
    <property type="entry name" value="PDZ"/>
    <property type="match status" value="3"/>
</dbReference>
<feature type="compositionally biased region" description="Basic and acidic residues" evidence="5">
    <location>
        <begin position="854"/>
        <end position="869"/>
    </location>
</feature>
<dbReference type="EMBL" id="BX284603">
    <property type="protein sequence ID" value="CDH93175.1"/>
    <property type="molecule type" value="Genomic_DNA"/>
</dbReference>
<evidence type="ECO:0000256" key="1">
    <source>
        <dbReference type="ARBA" id="ARBA00005358"/>
    </source>
</evidence>
<dbReference type="PANTHER" id="PTHR16484:SF17">
    <property type="entry name" value="BAZOOKA, ISOFORM B"/>
    <property type="match status" value="1"/>
</dbReference>
<feature type="region of interest" description="Disordered" evidence="5">
    <location>
        <begin position="767"/>
        <end position="1086"/>
    </location>
</feature>
<dbReference type="CTD" id="175783"/>
<feature type="compositionally biased region" description="Basic and acidic residues" evidence="5">
    <location>
        <begin position="877"/>
        <end position="887"/>
    </location>
</feature>
<keyword evidence="3" id="KW-0677">Repeat</keyword>
<dbReference type="FunFam" id="2.30.42.10:FF:000272">
    <property type="entry name" value="Partitioning defective protein 3"/>
    <property type="match status" value="1"/>
</dbReference>
<dbReference type="SUPFAM" id="SSF50156">
    <property type="entry name" value="PDZ domain-like"/>
    <property type="match status" value="3"/>
</dbReference>
<evidence type="ECO:0000313" key="7">
    <source>
        <dbReference type="EMBL" id="CDH93175.1"/>
    </source>
</evidence>
<feature type="compositionally biased region" description="Polar residues" evidence="5">
    <location>
        <begin position="272"/>
        <end position="284"/>
    </location>
</feature>
<feature type="domain" description="PDZ" evidence="6">
    <location>
        <begin position="381"/>
        <end position="458"/>
    </location>
</feature>
<evidence type="ECO:0000313" key="9">
    <source>
        <dbReference type="WormBase" id="F54E7.3i"/>
    </source>
</evidence>
<evidence type="ECO:0000256" key="5">
    <source>
        <dbReference type="SAM" id="MobiDB-lite"/>
    </source>
</evidence>
<dbReference type="InterPro" id="IPR021922">
    <property type="entry name" value="Par3/HAL_N"/>
</dbReference>
<dbReference type="Proteomes" id="UP000001940">
    <property type="component" value="Chromosome III"/>
</dbReference>
<evidence type="ECO:0000313" key="8">
    <source>
        <dbReference type="Proteomes" id="UP000001940"/>
    </source>
</evidence>
<feature type="compositionally biased region" description="Polar residues" evidence="5">
    <location>
        <begin position="967"/>
        <end position="977"/>
    </location>
</feature>
<keyword evidence="10" id="KW-1267">Proteomics identification</keyword>
<comment type="similarity">
    <text evidence="1">Belongs to the PAR3 family.</text>
</comment>
<dbReference type="OMA" id="VDYGEPY"/>
<feature type="region of interest" description="Disordered" evidence="5">
    <location>
        <begin position="1121"/>
        <end position="1172"/>
    </location>
</feature>
<feature type="region of interest" description="Disordered" evidence="5">
    <location>
        <begin position="1288"/>
        <end position="1364"/>
    </location>
</feature>
<feature type="compositionally biased region" description="Basic and acidic residues" evidence="5">
    <location>
        <begin position="828"/>
        <end position="844"/>
    </location>
</feature>
<feature type="region of interest" description="Disordered" evidence="5">
    <location>
        <begin position="1"/>
        <end position="32"/>
    </location>
</feature>
<feature type="compositionally biased region" description="Polar residues" evidence="5">
    <location>
        <begin position="239"/>
        <end position="256"/>
    </location>
</feature>
<dbReference type="AGR" id="WB:WBGene00003918"/>
<feature type="compositionally biased region" description="Low complexity" evidence="5">
    <location>
        <begin position="894"/>
        <end position="912"/>
    </location>
</feature>
<dbReference type="WormBase" id="F54E7.3i">
    <property type="protein sequence ID" value="CE49105"/>
    <property type="gene ID" value="WBGene00003918"/>
    <property type="gene designation" value="par-3"/>
</dbReference>
<dbReference type="SMR" id="U4PRH0"/>
<dbReference type="InterPro" id="IPR036034">
    <property type="entry name" value="PDZ_sf"/>
</dbReference>
<feature type="compositionally biased region" description="Low complexity" evidence="5">
    <location>
        <begin position="925"/>
        <end position="935"/>
    </location>
</feature>
<dbReference type="InterPro" id="IPR001478">
    <property type="entry name" value="PDZ"/>
</dbReference>
<dbReference type="FunFam" id="2.30.42.10:FF:000290">
    <property type="entry name" value="Partitioning defective protein 3"/>
    <property type="match status" value="1"/>
</dbReference>
<accession>U4PRH0</accession>
<feature type="compositionally biased region" description="Basic and acidic residues" evidence="5">
    <location>
        <begin position="1048"/>
        <end position="1060"/>
    </location>
</feature>
<dbReference type="Gene3D" id="3.10.20.90">
    <property type="entry name" value="Phosphatidylinositol 3-kinase Catalytic Subunit, Chain A, domain 1"/>
    <property type="match status" value="1"/>
</dbReference>
<dbReference type="GeneID" id="175783"/>
<evidence type="ECO:0000256" key="4">
    <source>
        <dbReference type="ARBA" id="ARBA00023306"/>
    </source>
</evidence>
<feature type="compositionally biased region" description="Low complexity" evidence="5">
    <location>
        <begin position="798"/>
        <end position="826"/>
    </location>
</feature>
<dbReference type="GO" id="GO:0051301">
    <property type="term" value="P:cell division"/>
    <property type="evidence" value="ECO:0007669"/>
    <property type="project" value="UniProtKB-KW"/>
</dbReference>
<dbReference type="CDD" id="cd00136">
    <property type="entry name" value="PDZ_canonical"/>
    <property type="match status" value="1"/>
</dbReference>
<dbReference type="FunFam" id="2.30.42.10:FF:000291">
    <property type="entry name" value="Partitioning defective protein 3"/>
    <property type="match status" value="1"/>
</dbReference>
<dbReference type="OrthoDB" id="6264899at2759"/>
<feature type="compositionally biased region" description="Basic and acidic residues" evidence="5">
    <location>
        <begin position="302"/>
        <end position="315"/>
    </location>
</feature>
<dbReference type="Bgee" id="WBGene00003918">
    <property type="expression patterns" value="Expressed in pharyngeal muscle cell (C elegans) and 4 other cell types or tissues"/>
</dbReference>
<dbReference type="Gene3D" id="2.30.42.10">
    <property type="match status" value="3"/>
</dbReference>
<evidence type="ECO:0000256" key="3">
    <source>
        <dbReference type="ARBA" id="ARBA00022737"/>
    </source>
</evidence>
<feature type="region of interest" description="Disordered" evidence="5">
    <location>
        <begin position="208"/>
        <end position="335"/>
    </location>
</feature>
<dbReference type="Pfam" id="PF00595">
    <property type="entry name" value="PDZ"/>
    <property type="match status" value="3"/>
</dbReference>